<dbReference type="CDD" id="cd04301">
    <property type="entry name" value="NAT_SF"/>
    <property type="match status" value="1"/>
</dbReference>
<protein>
    <submittedName>
        <fullName evidence="2">Predicted acetyltransferase</fullName>
    </submittedName>
</protein>
<dbReference type="PANTHER" id="PTHR39173">
    <property type="entry name" value="ACETYLTRANSFERASE"/>
    <property type="match status" value="1"/>
</dbReference>
<dbReference type="STRING" id="360412.LARV_01253"/>
<organism evidence="2">
    <name type="scientific">Longilinea arvoryzae</name>
    <dbReference type="NCBI Taxonomy" id="360412"/>
    <lineage>
        <taxon>Bacteria</taxon>
        <taxon>Bacillati</taxon>
        <taxon>Chloroflexota</taxon>
        <taxon>Anaerolineae</taxon>
        <taxon>Anaerolineales</taxon>
        <taxon>Anaerolineaceae</taxon>
        <taxon>Longilinea</taxon>
    </lineage>
</organism>
<accession>A0A0S7BI10</accession>
<dbReference type="GO" id="GO:0016747">
    <property type="term" value="F:acyltransferase activity, transferring groups other than amino-acyl groups"/>
    <property type="evidence" value="ECO:0007669"/>
    <property type="project" value="InterPro"/>
</dbReference>
<dbReference type="InterPro" id="IPR016181">
    <property type="entry name" value="Acyl_CoA_acyltransferase"/>
</dbReference>
<evidence type="ECO:0000313" key="3">
    <source>
        <dbReference type="Proteomes" id="UP000055060"/>
    </source>
</evidence>
<evidence type="ECO:0000259" key="1">
    <source>
        <dbReference type="PROSITE" id="PS51186"/>
    </source>
</evidence>
<dbReference type="Gene3D" id="3.40.630.30">
    <property type="match status" value="1"/>
</dbReference>
<gene>
    <name evidence="2" type="ORF">LARV_01253</name>
</gene>
<evidence type="ECO:0000313" key="2">
    <source>
        <dbReference type="EMBL" id="GAP13499.1"/>
    </source>
</evidence>
<name>A0A0S7BI10_9CHLR</name>
<dbReference type="InterPro" id="IPR000182">
    <property type="entry name" value="GNAT_dom"/>
</dbReference>
<dbReference type="RefSeq" id="WP_075072833.1">
    <property type="nucleotide sequence ID" value="NZ_DF967972.1"/>
</dbReference>
<keyword evidence="3" id="KW-1185">Reference proteome</keyword>
<dbReference type="Proteomes" id="UP000055060">
    <property type="component" value="Unassembled WGS sequence"/>
</dbReference>
<dbReference type="PANTHER" id="PTHR39173:SF1">
    <property type="entry name" value="ACETYLTRANSFERASE"/>
    <property type="match status" value="1"/>
</dbReference>
<keyword evidence="2" id="KW-0808">Transferase</keyword>
<dbReference type="Pfam" id="PF13302">
    <property type="entry name" value="Acetyltransf_3"/>
    <property type="match status" value="1"/>
</dbReference>
<reference evidence="2" key="1">
    <citation type="submission" date="2015-07" db="EMBL/GenBank/DDBJ databases">
        <title>Draft Genome Sequences of Anaerolinea thermolimosa IMO-1, Bellilinea caldifistulae GOMI-1, Leptolinea tardivitalis YMTK-2, Levilinea saccharolytica KIBI-1,Longilinea arvoryzae KOME-1, Previously Described as Members of the Anaerolineaceae (Chloroflexi).</title>
        <authorList>
            <person name="Sekiguchi Y."/>
            <person name="Ohashi A."/>
            <person name="Matsuura N."/>
            <person name="Tourlousse M.D."/>
        </authorList>
    </citation>
    <scope>NUCLEOTIDE SEQUENCE [LARGE SCALE GENOMIC DNA]</scope>
    <source>
        <strain evidence="2">KOME-1</strain>
    </source>
</reference>
<dbReference type="PROSITE" id="PS51186">
    <property type="entry name" value="GNAT"/>
    <property type="match status" value="1"/>
</dbReference>
<dbReference type="SUPFAM" id="SSF55729">
    <property type="entry name" value="Acyl-CoA N-acyltransferases (Nat)"/>
    <property type="match status" value="1"/>
</dbReference>
<proteinExistence type="predicted"/>
<sequence>MSIDLESLTLIQLTPAHETACRDFMQEFLAAGETHYGWLNEYLEFRSFREFLDFIDTCARGKYKPEIYVPQTTFFLSEPQGRLLGITRLRHHLNPSLEIEGGHIGYAVRPSARRQGCATRQLSLMLERARAIGLARVLVTCDDDNTGSARTIEKNGGVLEDLRLSPESGKWVKRYWIALE</sequence>
<dbReference type="OrthoDB" id="9797989at2"/>
<dbReference type="AlphaFoldDB" id="A0A0S7BI10"/>
<dbReference type="EMBL" id="DF967972">
    <property type="protein sequence ID" value="GAP13499.1"/>
    <property type="molecule type" value="Genomic_DNA"/>
</dbReference>
<feature type="domain" description="N-acetyltransferase" evidence="1">
    <location>
        <begin position="22"/>
        <end position="178"/>
    </location>
</feature>